<organism evidence="2 3">
    <name type="scientific">Triplophysa rosa</name>
    <name type="common">Cave loach</name>
    <dbReference type="NCBI Taxonomy" id="992332"/>
    <lineage>
        <taxon>Eukaryota</taxon>
        <taxon>Metazoa</taxon>
        <taxon>Chordata</taxon>
        <taxon>Craniata</taxon>
        <taxon>Vertebrata</taxon>
        <taxon>Euteleostomi</taxon>
        <taxon>Actinopterygii</taxon>
        <taxon>Neopterygii</taxon>
        <taxon>Teleostei</taxon>
        <taxon>Ostariophysi</taxon>
        <taxon>Cypriniformes</taxon>
        <taxon>Nemacheilidae</taxon>
        <taxon>Triplophysa</taxon>
    </lineage>
</organism>
<evidence type="ECO:0000256" key="1">
    <source>
        <dbReference type="SAM" id="MobiDB-lite"/>
    </source>
</evidence>
<keyword evidence="3" id="KW-1185">Reference proteome</keyword>
<name>A0A9W7TH40_TRIRA</name>
<comment type="caution">
    <text evidence="2">The sequence shown here is derived from an EMBL/GenBank/DDBJ whole genome shotgun (WGS) entry which is preliminary data.</text>
</comment>
<evidence type="ECO:0000313" key="3">
    <source>
        <dbReference type="Proteomes" id="UP001059041"/>
    </source>
</evidence>
<dbReference type="AlphaFoldDB" id="A0A9W7TH40"/>
<evidence type="ECO:0000313" key="2">
    <source>
        <dbReference type="EMBL" id="KAI7795967.1"/>
    </source>
</evidence>
<dbReference type="Proteomes" id="UP001059041">
    <property type="component" value="Linkage Group LG19"/>
</dbReference>
<proteinExistence type="predicted"/>
<reference evidence="2" key="1">
    <citation type="submission" date="2021-02" db="EMBL/GenBank/DDBJ databases">
        <title>Comparative genomics reveals that relaxation of natural selection precedes convergent phenotypic evolution of cavefish.</title>
        <authorList>
            <person name="Peng Z."/>
        </authorList>
    </citation>
    <scope>NUCLEOTIDE SEQUENCE</scope>
    <source>
        <tissue evidence="2">Muscle</tissue>
    </source>
</reference>
<feature type="region of interest" description="Disordered" evidence="1">
    <location>
        <begin position="16"/>
        <end position="47"/>
    </location>
</feature>
<dbReference type="EMBL" id="JAFHDT010000019">
    <property type="protein sequence ID" value="KAI7795967.1"/>
    <property type="molecule type" value="Genomic_DNA"/>
</dbReference>
<protein>
    <submittedName>
        <fullName evidence="2">Uncharacterized protein</fullName>
    </submittedName>
</protein>
<sequence>MGPQLHFSSTYAEEFSYPARGKPTQPRLSSAYRRNNPHPRPDFLMPRQLQTGYGSRRHYQTTTPTSFLPPVRHISVQFPDVQTGESMQSSQKDSKARASTAVCTLPPAGWHLKPQRTDIPHSSIINTQGKYLGKDHIRSQYDQKMDVMPALKNIKHQVTHHHRRSRSNSTPDCSKGHSCFQVVKPYKREKLHFPEFRSLSLCGNSSHYKREFSVLDCRDRVCQHTLLNQDYSSWCIKDNAKEEATVRENMDIRLNFTCV</sequence>
<gene>
    <name evidence="2" type="ORF">IRJ41_010922</name>
</gene>
<accession>A0A9W7TH40</accession>